<reference evidence="1" key="1">
    <citation type="submission" date="2022-06" db="EMBL/GenBank/DDBJ databases">
        <authorList>
            <person name="Berger JAMES D."/>
            <person name="Berger JAMES D."/>
        </authorList>
    </citation>
    <scope>NUCLEOTIDE SEQUENCE [LARGE SCALE GENOMIC DNA]</scope>
</reference>
<dbReference type="WBParaSite" id="TREG1_18880.1">
    <property type="protein sequence ID" value="TREG1_18880.1"/>
    <property type="gene ID" value="TREG1_18880"/>
</dbReference>
<proteinExistence type="predicted"/>
<keyword evidence="1" id="KW-1185">Reference proteome</keyword>
<dbReference type="Proteomes" id="UP000050795">
    <property type="component" value="Unassembled WGS sequence"/>
</dbReference>
<reference evidence="2" key="2">
    <citation type="submission" date="2023-11" db="UniProtKB">
        <authorList>
            <consortium name="WormBaseParasite"/>
        </authorList>
    </citation>
    <scope>IDENTIFICATION</scope>
</reference>
<name>A0AA85JIS1_TRIRE</name>
<accession>A0AA85JIS1</accession>
<organism evidence="1 2">
    <name type="scientific">Trichobilharzia regenti</name>
    <name type="common">Nasal bird schistosome</name>
    <dbReference type="NCBI Taxonomy" id="157069"/>
    <lineage>
        <taxon>Eukaryota</taxon>
        <taxon>Metazoa</taxon>
        <taxon>Spiralia</taxon>
        <taxon>Lophotrochozoa</taxon>
        <taxon>Platyhelminthes</taxon>
        <taxon>Trematoda</taxon>
        <taxon>Digenea</taxon>
        <taxon>Strigeidida</taxon>
        <taxon>Schistosomatoidea</taxon>
        <taxon>Schistosomatidae</taxon>
        <taxon>Trichobilharzia</taxon>
    </lineage>
</organism>
<dbReference type="AlphaFoldDB" id="A0AA85JIS1"/>
<protein>
    <submittedName>
        <fullName evidence="2">Uncharacterized protein</fullName>
    </submittedName>
</protein>
<evidence type="ECO:0000313" key="2">
    <source>
        <dbReference type="WBParaSite" id="TREG1_18880.1"/>
    </source>
</evidence>
<sequence>MFAESNDNGIHITTNSASSETIFSSLSDMTENEQTDTLPKDDSRADILSDQLVSQEYFVDSEIENCISVEIKSTTEIQNTNDEVGNRIHSSGGVANISKEISHDEDTEEQQPCSYVHVTKIPTLSRSSISFETSPVCQDST</sequence>
<evidence type="ECO:0000313" key="1">
    <source>
        <dbReference type="Proteomes" id="UP000050795"/>
    </source>
</evidence>